<dbReference type="EMBL" id="VTHL01000002">
    <property type="protein sequence ID" value="TYZ13492.1"/>
    <property type="molecule type" value="Genomic_DNA"/>
</dbReference>
<comment type="caution">
    <text evidence="3">The sequence shown here is derived from an EMBL/GenBank/DDBJ whole genome shotgun (WGS) entry which is preliminary data.</text>
</comment>
<feature type="signal peptide" evidence="1">
    <location>
        <begin position="1"/>
        <end position="29"/>
    </location>
</feature>
<reference evidence="3 4" key="1">
    <citation type="submission" date="2019-08" db="EMBL/GenBank/DDBJ databases">
        <authorList>
            <person name="Seo M.-J."/>
        </authorList>
    </citation>
    <scope>NUCLEOTIDE SEQUENCE [LARGE SCALE GENOMIC DNA]</scope>
    <source>
        <strain evidence="3 4">KIGAM108</strain>
    </source>
</reference>
<sequence>MKTPPLFPKTRLRLSLMLVVGSLAFGACTEDQVDPQPTTSYGATTAIGNGQARSYITMDASGKPTEIGMRVTEAGFAGLPATPGMSTLALPAGDFKLPFDHLSFDWNPNGHEPEHVYDLPHFDVHFYMVSMAERMKIELDDAKGDVLPAANLLPTGYATAPNVAPGRTIPMMGRHWIDPTSHEYHGMDFTQTFIYGSYNGAVIFEEPMITKAYFEAKKTETFALPQPAAVARTGVYYPTKYTIGYDAATKEYLVKLHDMVLR</sequence>
<dbReference type="Proteomes" id="UP000322791">
    <property type="component" value="Unassembled WGS sequence"/>
</dbReference>
<dbReference type="AlphaFoldDB" id="A0A5D6VE65"/>
<evidence type="ECO:0000313" key="4">
    <source>
        <dbReference type="Proteomes" id="UP000322791"/>
    </source>
</evidence>
<evidence type="ECO:0000256" key="1">
    <source>
        <dbReference type="SAM" id="SignalP"/>
    </source>
</evidence>
<dbReference type="PROSITE" id="PS51257">
    <property type="entry name" value="PROKAR_LIPOPROTEIN"/>
    <property type="match status" value="1"/>
</dbReference>
<keyword evidence="1" id="KW-0732">Signal</keyword>
<feature type="chain" id="PRO_5022832582" description="TTHB210-like domain-containing protein" evidence="1">
    <location>
        <begin position="30"/>
        <end position="262"/>
    </location>
</feature>
<dbReference type="Pfam" id="PF18197">
    <property type="entry name" value="TTHB210-like"/>
    <property type="match status" value="1"/>
</dbReference>
<evidence type="ECO:0000313" key="3">
    <source>
        <dbReference type="EMBL" id="TYZ13492.1"/>
    </source>
</evidence>
<dbReference type="RefSeq" id="WP_149069608.1">
    <property type="nucleotide sequence ID" value="NZ_VTHL01000002.1"/>
</dbReference>
<organism evidence="3 4">
    <name type="scientific">Hymenobacter lutimineralis</name>
    <dbReference type="NCBI Taxonomy" id="2606448"/>
    <lineage>
        <taxon>Bacteria</taxon>
        <taxon>Pseudomonadati</taxon>
        <taxon>Bacteroidota</taxon>
        <taxon>Cytophagia</taxon>
        <taxon>Cytophagales</taxon>
        <taxon>Hymenobacteraceae</taxon>
        <taxon>Hymenobacter</taxon>
    </lineage>
</organism>
<evidence type="ECO:0000259" key="2">
    <source>
        <dbReference type="Pfam" id="PF18197"/>
    </source>
</evidence>
<gene>
    <name evidence="3" type="ORF">FY528_03530</name>
</gene>
<feature type="domain" description="TTHB210-like" evidence="2">
    <location>
        <begin position="59"/>
        <end position="106"/>
    </location>
</feature>
<keyword evidence="4" id="KW-1185">Reference proteome</keyword>
<dbReference type="InterPro" id="IPR033786">
    <property type="entry name" value="TTHB210-like"/>
</dbReference>
<name>A0A5D6VE65_9BACT</name>
<accession>A0A5D6VE65</accession>
<protein>
    <recommendedName>
        <fullName evidence="2">TTHB210-like domain-containing protein</fullName>
    </recommendedName>
</protein>
<dbReference type="CDD" id="cd11669">
    <property type="entry name" value="TTHB210-like"/>
    <property type="match status" value="1"/>
</dbReference>
<dbReference type="InterPro" id="IPR040832">
    <property type="entry name" value="TTHB210-like_dom"/>
</dbReference>
<proteinExistence type="predicted"/>